<sequence>MKVLYIGQSSISSTSFHRAKALERIGAQVEILNPYVVTDNLFSISFKVHYRTGYRFLQKRIKNWLAQNIKNQEYDLVWVNSGELLGAECISFLRSKTNKPVILYNNDDPTGGRDGRRFDSLLKAIPIYDACIVMREFNIKEYYNLGAKKVIRTFMSFDEVEHQPLKSKIPDKFKSEVCFIGTNIPNEKRDLFIYELTKRGVPISIWGSRWERSTYWKELRPFFKGPSLKGDDYIAAIQGAKICLGLLSKGNRDLHTTRTFEIPYIGSLLCAERTQEHLALFKENEEAIFWEDVDECAVKCLKLLNDSDTIKTIAENGRNRILNDGRGNEDVLKKILKETNNEI</sequence>
<dbReference type="GO" id="GO:0016740">
    <property type="term" value="F:transferase activity"/>
    <property type="evidence" value="ECO:0007669"/>
    <property type="project" value="UniProtKB-KW"/>
</dbReference>
<dbReference type="OrthoDB" id="110463at2"/>
<reference evidence="2 3" key="1">
    <citation type="journal article" date="2019" name="Mar. Drugs">
        <title>Comparative Genomics and CAZyme Genome Repertoires of Marine Zobellia amurskyensis KMM 3526(T) and Zobellia laminariae KMM 3676(T).</title>
        <authorList>
            <person name="Chernysheva N."/>
            <person name="Bystritskaya E."/>
            <person name="Stenkova A."/>
            <person name="Golovkin I."/>
            <person name="Nedashkovskaya O."/>
            <person name="Isaeva M."/>
        </authorList>
    </citation>
    <scope>NUCLEOTIDE SEQUENCE [LARGE SCALE GENOMIC DNA]</scope>
    <source>
        <strain evidence="2 3">KMM 3526</strain>
    </source>
</reference>
<dbReference type="InterPro" id="IPR055259">
    <property type="entry name" value="YkvP/CgeB_Glyco_trans-like"/>
</dbReference>
<feature type="domain" description="Spore protein YkvP/CgeB glycosyl transferase-like" evidence="1">
    <location>
        <begin position="191"/>
        <end position="324"/>
    </location>
</feature>
<organism evidence="2 3">
    <name type="scientific">Zobellia amurskyensis</name>
    <dbReference type="NCBI Taxonomy" id="248905"/>
    <lineage>
        <taxon>Bacteria</taxon>
        <taxon>Pseudomonadati</taxon>
        <taxon>Bacteroidota</taxon>
        <taxon>Flavobacteriia</taxon>
        <taxon>Flavobacteriales</taxon>
        <taxon>Flavobacteriaceae</taxon>
        <taxon>Zobellia</taxon>
    </lineage>
</organism>
<dbReference type="EMBL" id="RCNR01000009">
    <property type="protein sequence ID" value="MUH35594.1"/>
    <property type="molecule type" value="Genomic_DNA"/>
</dbReference>
<accession>A0A7X2ZSM4</accession>
<evidence type="ECO:0000313" key="3">
    <source>
        <dbReference type="Proteomes" id="UP000540519"/>
    </source>
</evidence>
<keyword evidence="3" id="KW-1185">Reference proteome</keyword>
<dbReference type="Proteomes" id="UP000540519">
    <property type="component" value="Unassembled WGS sequence"/>
</dbReference>
<evidence type="ECO:0000313" key="2">
    <source>
        <dbReference type="EMBL" id="MUH35594.1"/>
    </source>
</evidence>
<name>A0A7X2ZSM4_9FLAO</name>
<dbReference type="SUPFAM" id="SSF53756">
    <property type="entry name" value="UDP-Glycosyltransferase/glycogen phosphorylase"/>
    <property type="match status" value="1"/>
</dbReference>
<dbReference type="AlphaFoldDB" id="A0A7X2ZSM4"/>
<proteinExistence type="predicted"/>
<gene>
    <name evidence="2" type="ORF">D9O36_07065</name>
</gene>
<dbReference type="Pfam" id="PF13524">
    <property type="entry name" value="Glyco_trans_1_2"/>
    <property type="match status" value="1"/>
</dbReference>
<comment type="caution">
    <text evidence="2">The sequence shown here is derived from an EMBL/GenBank/DDBJ whole genome shotgun (WGS) entry which is preliminary data.</text>
</comment>
<keyword evidence="2" id="KW-0808">Transferase</keyword>
<protein>
    <submittedName>
        <fullName evidence="2">Glycosyltransferase family 1 protein</fullName>
    </submittedName>
</protein>
<evidence type="ECO:0000259" key="1">
    <source>
        <dbReference type="Pfam" id="PF13524"/>
    </source>
</evidence>
<dbReference type="RefSeq" id="WP_155599383.1">
    <property type="nucleotide sequence ID" value="NZ_RCNR01000009.1"/>
</dbReference>